<feature type="region of interest" description="Disordered" evidence="1">
    <location>
        <begin position="602"/>
        <end position="635"/>
    </location>
</feature>
<feature type="compositionally biased region" description="Polar residues" evidence="1">
    <location>
        <begin position="500"/>
        <end position="510"/>
    </location>
</feature>
<dbReference type="STRING" id="47428.A0A284QKN7"/>
<gene>
    <name evidence="3" type="ORF">ARMOST_00283</name>
</gene>
<evidence type="ECO:0000313" key="3">
    <source>
        <dbReference type="EMBL" id="SJK97034.1"/>
    </source>
</evidence>
<feature type="region of interest" description="Disordered" evidence="1">
    <location>
        <begin position="405"/>
        <end position="488"/>
    </location>
</feature>
<dbReference type="Proteomes" id="UP000219338">
    <property type="component" value="Unassembled WGS sequence"/>
</dbReference>
<dbReference type="EMBL" id="FUEG01000001">
    <property type="protein sequence ID" value="SJK97034.1"/>
    <property type="molecule type" value="Genomic_DNA"/>
</dbReference>
<proteinExistence type="predicted"/>
<feature type="compositionally biased region" description="Polar residues" evidence="1">
    <location>
        <begin position="465"/>
        <end position="475"/>
    </location>
</feature>
<protein>
    <submittedName>
        <fullName evidence="3">Uncharacterized protein</fullName>
    </submittedName>
</protein>
<feature type="transmembrane region" description="Helical" evidence="2">
    <location>
        <begin position="301"/>
        <end position="325"/>
    </location>
</feature>
<feature type="region of interest" description="Disordered" evidence="1">
    <location>
        <begin position="869"/>
        <end position="913"/>
    </location>
</feature>
<keyword evidence="2" id="KW-1133">Transmembrane helix</keyword>
<feature type="region of interest" description="Disordered" evidence="1">
    <location>
        <begin position="648"/>
        <end position="834"/>
    </location>
</feature>
<feature type="compositionally biased region" description="Polar residues" evidence="1">
    <location>
        <begin position="749"/>
        <end position="758"/>
    </location>
</feature>
<feature type="compositionally biased region" description="Polar residues" evidence="1">
    <location>
        <begin position="772"/>
        <end position="786"/>
    </location>
</feature>
<dbReference type="OMA" id="ELRIDWN"/>
<feature type="region of interest" description="Disordered" evidence="1">
    <location>
        <begin position="500"/>
        <end position="565"/>
    </location>
</feature>
<evidence type="ECO:0000256" key="1">
    <source>
        <dbReference type="SAM" id="MobiDB-lite"/>
    </source>
</evidence>
<sequence length="913" mass="99295">MAETLEFEVDDTSPAISYYPFRDTFSTPNLTAGWNPYYNGSGFLTSLGETGEGTSFHVSSLNGASLSIQWHGTGIQLYGNATDAYTLTLDETTIDVSSLERSDTLLAKISGLSSQSHNITLTAQITTASDSGPTRSLMFDKAVITATSPTNASSNLNFTLQTITDSRINFNGEWSFDNGLGQAFRESNKAGDSAQTSFFGTSFLVLGTTSPTAGNYSVTVDDIQTFLSAKSSFTQDGSLLYYATGLDPDLVHNFEISNDDGSSLILPVGGLRSFSTIDPNPTTSAASTGESIASGYPSGTIAALTLAGVLAFILLAGLFFFLFVYRPRRRQKLQQHQRQQKDEQWKKESEAGVVLDIAPLPKTHSRERRRDSDWSGLNRWKRDIEGTDGLGIDIVFRHSDSIKEEGNADDIESPSNPQHNARSPEPTSLTQRNNKGKNRWFGKTEKEKSSPSFTIDLPLPPILSRSRSTSRQGSENGNASRQRSRSNSAISYLTSLSSASFVSRKSNASTHSRDRLPVPRPKAHTRTSSQRPLLQYEITAPEVPPRSTRLRPLPQPPRPVSEDRGSVKDYLDDAATVLGPSTSQVALRHLSPRPSEAFSLQARAAHEEQQPLASTSTSEPADYTRGRLDTRPSLLNVRETSPFQIEFLDSEPVPVQPRKRRLPSGVASAFGHGERSSHRASGASRVRFEESEAASTNDTSESDYPDSQRMAADTVSQDDPTPSAPPAFRLTPIHPMAPPPRVTSFLDLSGSSDASIRTRSNENESSHRISSERQPTSRWSSTTAPSSYGHALESAAPSSPSSTTFPFPVSLPASSHHPTGHRLSPPPPLPIVPDNQRLTARVHTHPLAELAPLSPTDSVPLSVSELHFRQSVSDDTGERRPRSNDSLHALPMNMSLLPRHPPLPGHGTGTDRK</sequence>
<keyword evidence="4" id="KW-1185">Reference proteome</keyword>
<name>A0A284QKN7_ARMOS</name>
<keyword evidence="2" id="KW-0812">Transmembrane</keyword>
<feature type="compositionally biased region" description="Basic and acidic residues" evidence="1">
    <location>
        <begin position="759"/>
        <end position="771"/>
    </location>
</feature>
<organism evidence="3 4">
    <name type="scientific">Armillaria ostoyae</name>
    <name type="common">Armillaria root rot fungus</name>
    <dbReference type="NCBI Taxonomy" id="47428"/>
    <lineage>
        <taxon>Eukaryota</taxon>
        <taxon>Fungi</taxon>
        <taxon>Dikarya</taxon>
        <taxon>Basidiomycota</taxon>
        <taxon>Agaricomycotina</taxon>
        <taxon>Agaricomycetes</taxon>
        <taxon>Agaricomycetidae</taxon>
        <taxon>Agaricales</taxon>
        <taxon>Marasmiineae</taxon>
        <taxon>Physalacriaceae</taxon>
        <taxon>Armillaria</taxon>
    </lineage>
</organism>
<evidence type="ECO:0000313" key="4">
    <source>
        <dbReference type="Proteomes" id="UP000219338"/>
    </source>
</evidence>
<dbReference type="AlphaFoldDB" id="A0A284QKN7"/>
<feature type="compositionally biased region" description="Polar residues" evidence="1">
    <location>
        <begin position="413"/>
        <end position="433"/>
    </location>
</feature>
<feature type="compositionally biased region" description="Low complexity" evidence="1">
    <location>
        <begin position="794"/>
        <end position="808"/>
    </location>
</feature>
<feature type="compositionally biased region" description="Basic and acidic residues" evidence="1">
    <location>
        <begin position="876"/>
        <end position="885"/>
    </location>
</feature>
<dbReference type="OrthoDB" id="2576334at2759"/>
<evidence type="ECO:0000256" key="2">
    <source>
        <dbReference type="SAM" id="Phobius"/>
    </source>
</evidence>
<keyword evidence="2" id="KW-0472">Membrane</keyword>
<feature type="compositionally biased region" description="Low complexity" evidence="1">
    <location>
        <begin position="476"/>
        <end position="488"/>
    </location>
</feature>
<accession>A0A284QKN7</accession>
<dbReference type="Gene3D" id="2.60.120.260">
    <property type="entry name" value="Galactose-binding domain-like"/>
    <property type="match status" value="2"/>
</dbReference>
<reference evidence="4" key="1">
    <citation type="journal article" date="2017" name="Nat. Ecol. Evol.">
        <title>Genome expansion and lineage-specific genetic innovations in the forest pathogenic fungi Armillaria.</title>
        <authorList>
            <person name="Sipos G."/>
            <person name="Prasanna A.N."/>
            <person name="Walter M.C."/>
            <person name="O'Connor E."/>
            <person name="Balint B."/>
            <person name="Krizsan K."/>
            <person name="Kiss B."/>
            <person name="Hess J."/>
            <person name="Varga T."/>
            <person name="Slot J."/>
            <person name="Riley R."/>
            <person name="Boka B."/>
            <person name="Rigling D."/>
            <person name="Barry K."/>
            <person name="Lee J."/>
            <person name="Mihaltcheva S."/>
            <person name="LaButti K."/>
            <person name="Lipzen A."/>
            <person name="Waldron R."/>
            <person name="Moloney N.M."/>
            <person name="Sperisen C."/>
            <person name="Kredics L."/>
            <person name="Vagvoelgyi C."/>
            <person name="Patrignani A."/>
            <person name="Fitzpatrick D."/>
            <person name="Nagy I."/>
            <person name="Doyle S."/>
            <person name="Anderson J.B."/>
            <person name="Grigoriev I.V."/>
            <person name="Gueldener U."/>
            <person name="Muensterkoetter M."/>
            <person name="Nagy L.G."/>
        </authorList>
    </citation>
    <scope>NUCLEOTIDE SEQUENCE [LARGE SCALE GENOMIC DNA]</scope>
    <source>
        <strain evidence="4">C18/9</strain>
    </source>
</reference>